<evidence type="ECO:0000313" key="2">
    <source>
        <dbReference type="EMBL" id="CAA9417947.1"/>
    </source>
</evidence>
<feature type="non-terminal residue" evidence="2">
    <location>
        <position position="64"/>
    </location>
</feature>
<feature type="region of interest" description="Disordered" evidence="1">
    <location>
        <begin position="1"/>
        <end position="64"/>
    </location>
</feature>
<feature type="compositionally biased region" description="Gly residues" evidence="1">
    <location>
        <begin position="51"/>
        <end position="64"/>
    </location>
</feature>
<accession>A0A6J4PRL2</accession>
<sequence length="64" mass="6791">RRRPRAPAGRRRGARAARRRRAGDEPPLHLGACPGFLRDGPGRRHGRRAGGRGGPGGGVHARGL</sequence>
<protein>
    <submittedName>
        <fullName evidence="2">Uncharacterized protein</fullName>
    </submittedName>
</protein>
<proteinExistence type="predicted"/>
<evidence type="ECO:0000256" key="1">
    <source>
        <dbReference type="SAM" id="MobiDB-lite"/>
    </source>
</evidence>
<feature type="non-terminal residue" evidence="2">
    <location>
        <position position="1"/>
    </location>
</feature>
<organism evidence="2">
    <name type="scientific">uncultured Nocardioides sp</name>
    <dbReference type="NCBI Taxonomy" id="198441"/>
    <lineage>
        <taxon>Bacteria</taxon>
        <taxon>Bacillati</taxon>
        <taxon>Actinomycetota</taxon>
        <taxon>Actinomycetes</taxon>
        <taxon>Propionibacteriales</taxon>
        <taxon>Nocardioidaceae</taxon>
        <taxon>Nocardioides</taxon>
        <taxon>environmental samples</taxon>
    </lineage>
</organism>
<gene>
    <name evidence="2" type="ORF">AVDCRST_MAG06-3323</name>
</gene>
<reference evidence="2" key="1">
    <citation type="submission" date="2020-02" db="EMBL/GenBank/DDBJ databases">
        <authorList>
            <person name="Meier V. D."/>
        </authorList>
    </citation>
    <scope>NUCLEOTIDE SEQUENCE</scope>
    <source>
        <strain evidence="2">AVDCRST_MAG06</strain>
    </source>
</reference>
<name>A0A6J4PRL2_9ACTN</name>
<feature type="compositionally biased region" description="Basic residues" evidence="1">
    <location>
        <begin position="1"/>
        <end position="21"/>
    </location>
</feature>
<dbReference type="EMBL" id="CADCUP010000222">
    <property type="protein sequence ID" value="CAA9417947.1"/>
    <property type="molecule type" value="Genomic_DNA"/>
</dbReference>
<dbReference type="AlphaFoldDB" id="A0A6J4PRL2"/>